<feature type="region of interest" description="Disordered" evidence="15">
    <location>
        <begin position="489"/>
        <end position="508"/>
    </location>
</feature>
<dbReference type="PANTHER" id="PTHR13236">
    <property type="entry name" value="DYNEIN 2 LIGHT INTERMEDIATE CHAIN, ISOFORM 2"/>
    <property type="match status" value="1"/>
</dbReference>
<evidence type="ECO:0000256" key="9">
    <source>
        <dbReference type="ARBA" id="ARBA00022794"/>
    </source>
</evidence>
<comment type="caution">
    <text evidence="16">The sequence shown here is derived from an EMBL/GenBank/DDBJ whole genome shotgun (WGS) entry which is preliminary data.</text>
</comment>
<keyword evidence="17" id="KW-1185">Reference proteome</keyword>
<dbReference type="GO" id="GO:0005868">
    <property type="term" value="C:cytoplasmic dynein complex"/>
    <property type="evidence" value="ECO:0007669"/>
    <property type="project" value="InterPro"/>
</dbReference>
<protein>
    <recommendedName>
        <fullName evidence="5">Cytoplasmic dynein 2 light intermediate chain 1</fullName>
    </recommendedName>
</protein>
<comment type="subcellular location">
    <subcellularLocation>
        <location evidence="3">Cytoplasm</location>
        <location evidence="3">Cytoskeleton</location>
        <location evidence="3">Cilium axoneme</location>
    </subcellularLocation>
    <subcellularLocation>
        <location evidence="1">Cytoplasm</location>
        <location evidence="1">Cytoskeleton</location>
        <location evidence="1">Cilium basal body</location>
    </subcellularLocation>
    <subcellularLocation>
        <location evidence="2">Cytoplasm</location>
        <location evidence="2">Cytoskeleton</location>
        <location evidence="2">Microtubule organizing center</location>
        <location evidence="2">Centrosome</location>
    </subcellularLocation>
</comment>
<evidence type="ECO:0000256" key="11">
    <source>
        <dbReference type="ARBA" id="ARBA00023069"/>
    </source>
</evidence>
<feature type="region of interest" description="Disordered" evidence="15">
    <location>
        <begin position="137"/>
        <end position="209"/>
    </location>
</feature>
<dbReference type="InterPro" id="IPR022780">
    <property type="entry name" value="Dynein_light_int_chain"/>
</dbReference>
<gene>
    <name evidence="16" type="ORF">PROFUN_11856</name>
</gene>
<feature type="compositionally biased region" description="Basic and acidic residues" evidence="15">
    <location>
        <begin position="555"/>
        <end position="568"/>
    </location>
</feature>
<evidence type="ECO:0000256" key="1">
    <source>
        <dbReference type="ARBA" id="ARBA00004120"/>
    </source>
</evidence>
<keyword evidence="14" id="KW-0966">Cell projection</keyword>
<dbReference type="Pfam" id="PF05783">
    <property type="entry name" value="DLIC"/>
    <property type="match status" value="1"/>
</dbReference>
<dbReference type="Gene3D" id="3.40.50.300">
    <property type="entry name" value="P-loop containing nucleotide triphosphate hydrolases"/>
    <property type="match status" value="1"/>
</dbReference>
<accession>A0A2P6N9B7</accession>
<dbReference type="STRING" id="1890364.A0A2P6N9B7"/>
<keyword evidence="7" id="KW-0963">Cytoplasm</keyword>
<keyword evidence="11" id="KW-0969">Cilium</keyword>
<reference evidence="16 17" key="1">
    <citation type="journal article" date="2018" name="Genome Biol. Evol.">
        <title>Multiple Roots of Fruiting Body Formation in Amoebozoa.</title>
        <authorList>
            <person name="Hillmann F."/>
            <person name="Forbes G."/>
            <person name="Novohradska S."/>
            <person name="Ferling I."/>
            <person name="Riege K."/>
            <person name="Groth M."/>
            <person name="Westermann M."/>
            <person name="Marz M."/>
            <person name="Spaller T."/>
            <person name="Winckler T."/>
            <person name="Schaap P."/>
            <person name="Glockner G."/>
        </authorList>
    </citation>
    <scope>NUCLEOTIDE SEQUENCE [LARGE SCALE GENOMIC DNA]</scope>
    <source>
        <strain evidence="16 17">Jena</strain>
    </source>
</reference>
<dbReference type="EMBL" id="MDYQ01000145">
    <property type="protein sequence ID" value="PRP80543.1"/>
    <property type="molecule type" value="Genomic_DNA"/>
</dbReference>
<feature type="compositionally biased region" description="Polar residues" evidence="15">
    <location>
        <begin position="148"/>
        <end position="162"/>
    </location>
</feature>
<feature type="compositionally biased region" description="Basic and acidic residues" evidence="15">
    <location>
        <begin position="168"/>
        <end position="209"/>
    </location>
</feature>
<evidence type="ECO:0000256" key="13">
    <source>
        <dbReference type="ARBA" id="ARBA00023212"/>
    </source>
</evidence>
<dbReference type="PANTHER" id="PTHR13236:SF0">
    <property type="entry name" value="CYTOPLASMIC DYNEIN 2 LIGHT INTERMEDIATE CHAIN 1"/>
    <property type="match status" value="1"/>
</dbReference>
<evidence type="ECO:0000256" key="7">
    <source>
        <dbReference type="ARBA" id="ARBA00022490"/>
    </source>
</evidence>
<dbReference type="GO" id="GO:0005813">
    <property type="term" value="C:centrosome"/>
    <property type="evidence" value="ECO:0007669"/>
    <property type="project" value="UniProtKB-SubCell"/>
</dbReference>
<dbReference type="CDD" id="cd00882">
    <property type="entry name" value="Ras_like_GTPase"/>
    <property type="match status" value="1"/>
</dbReference>
<evidence type="ECO:0000256" key="2">
    <source>
        <dbReference type="ARBA" id="ARBA00004300"/>
    </source>
</evidence>
<evidence type="ECO:0000256" key="8">
    <source>
        <dbReference type="ARBA" id="ARBA00022701"/>
    </source>
</evidence>
<dbReference type="InterPro" id="IPR027417">
    <property type="entry name" value="P-loop_NTPase"/>
</dbReference>
<name>A0A2P6N9B7_9EUKA</name>
<proteinExistence type="inferred from homology"/>
<evidence type="ECO:0000256" key="3">
    <source>
        <dbReference type="ARBA" id="ARBA00004430"/>
    </source>
</evidence>
<feature type="compositionally biased region" description="Polar residues" evidence="15">
    <location>
        <begin position="569"/>
        <end position="603"/>
    </location>
</feature>
<evidence type="ECO:0000256" key="6">
    <source>
        <dbReference type="ARBA" id="ARBA00022473"/>
    </source>
</evidence>
<keyword evidence="13" id="KW-0206">Cytoskeleton</keyword>
<keyword evidence="9" id="KW-0970">Cilium biogenesis/degradation</keyword>
<dbReference type="GO" id="GO:0036064">
    <property type="term" value="C:ciliary basal body"/>
    <property type="evidence" value="ECO:0007669"/>
    <property type="project" value="TreeGrafter"/>
</dbReference>
<dbReference type="InterPro" id="IPR040045">
    <property type="entry name" value="DYNC2LI1"/>
</dbReference>
<evidence type="ECO:0000256" key="14">
    <source>
        <dbReference type="ARBA" id="ARBA00023273"/>
    </source>
</evidence>
<keyword evidence="10" id="KW-0243">Dynein</keyword>
<dbReference type="GO" id="GO:0045504">
    <property type="term" value="F:dynein heavy chain binding"/>
    <property type="evidence" value="ECO:0007669"/>
    <property type="project" value="TreeGrafter"/>
</dbReference>
<keyword evidence="8" id="KW-0493">Microtubule</keyword>
<organism evidence="16 17">
    <name type="scientific">Planoprotostelium fungivorum</name>
    <dbReference type="NCBI Taxonomy" id="1890364"/>
    <lineage>
        <taxon>Eukaryota</taxon>
        <taxon>Amoebozoa</taxon>
        <taxon>Evosea</taxon>
        <taxon>Variosea</taxon>
        <taxon>Cavosteliida</taxon>
        <taxon>Cavosteliaceae</taxon>
        <taxon>Planoprotostelium</taxon>
    </lineage>
</organism>
<dbReference type="InParanoid" id="A0A2P6N9B7"/>
<evidence type="ECO:0000313" key="16">
    <source>
        <dbReference type="EMBL" id="PRP80543.1"/>
    </source>
</evidence>
<dbReference type="GO" id="GO:0005930">
    <property type="term" value="C:axoneme"/>
    <property type="evidence" value="ECO:0007669"/>
    <property type="project" value="UniProtKB-SubCell"/>
</dbReference>
<dbReference type="GO" id="GO:0035735">
    <property type="term" value="P:intraciliary transport involved in cilium assembly"/>
    <property type="evidence" value="ECO:0007669"/>
    <property type="project" value="InterPro"/>
</dbReference>
<comment type="similarity">
    <text evidence="4">Belongs to the dynein light intermediate chain family.</text>
</comment>
<keyword evidence="6" id="KW-0217">Developmental protein</keyword>
<keyword evidence="12" id="KW-0505">Motor protein</keyword>
<dbReference type="GO" id="GO:0035721">
    <property type="term" value="P:intraciliary retrograde transport"/>
    <property type="evidence" value="ECO:0007669"/>
    <property type="project" value="InterPro"/>
</dbReference>
<feature type="compositionally biased region" description="Low complexity" evidence="15">
    <location>
        <begin position="491"/>
        <end position="508"/>
    </location>
</feature>
<dbReference type="AlphaFoldDB" id="A0A2P6N9B7"/>
<dbReference type="SUPFAM" id="SSF52540">
    <property type="entry name" value="P-loop containing nucleoside triphosphate hydrolases"/>
    <property type="match status" value="1"/>
</dbReference>
<evidence type="ECO:0000256" key="15">
    <source>
        <dbReference type="SAM" id="MobiDB-lite"/>
    </source>
</evidence>
<evidence type="ECO:0000256" key="12">
    <source>
        <dbReference type="ARBA" id="ARBA00023175"/>
    </source>
</evidence>
<evidence type="ECO:0000256" key="5">
    <source>
        <dbReference type="ARBA" id="ARBA00018863"/>
    </source>
</evidence>
<dbReference type="OrthoDB" id="10263060at2759"/>
<dbReference type="GO" id="GO:0005874">
    <property type="term" value="C:microtubule"/>
    <property type="evidence" value="ECO:0007669"/>
    <property type="project" value="UniProtKB-KW"/>
</dbReference>
<sequence length="603" mass="67109">MSRLRICERLPKIESLASLSSLIAAELRASAVTASWPSTEFVPLGPMDFYKVKLNGGETLPDELLEVGQAIIDIRSALDNFESTNDQKYMKDAVAKIKSWAAVVKNMAGNPVYKENETNASCFKKARNEMKNLFERAKRVKAGDSGESKPSATEAAETTESPSVPRRSATEDKALKAQREVEAAQRRKEVEAMKREQEDADGEAKISDKQLESQIASTIRKAGTGKFPRGKDIWSQILNDLDEKGPDPNNTSEDYTLIFCGDKNSGKTTLANKILEKVEAFQPSTAMEFSYARRVKKFTTNQARDVLNTWEIAGGNSLTPLFDVAMTVNVIASSLVVIVVDLSKPAGLIDNLVAWLDTVRKTVDECSRQLRIRFEAKYDKMVKKSTGVFGDHADRKLIRPIGIPVIIVGSKYDQFQDMETSSRKVACKTLRYIALVNGCSLVFVTKEEEALVTRFRGLSTYYLFHTRPTKTVSTEYTKPLMIPAGLDTVESIGQPPSDSSSSSLTGSQAGSLGMRIWKEAWNETFPQMEDKKKTSSLDDSARFVEPLIDSLRSEKDQQLERYQRENQVRIRSSQTFSNGVGAASTPQSQYERAMSKQSLLGRR</sequence>
<evidence type="ECO:0000256" key="4">
    <source>
        <dbReference type="ARBA" id="ARBA00006831"/>
    </source>
</evidence>
<dbReference type="Proteomes" id="UP000241769">
    <property type="component" value="Unassembled WGS sequence"/>
</dbReference>
<feature type="region of interest" description="Disordered" evidence="15">
    <location>
        <begin position="555"/>
        <end position="603"/>
    </location>
</feature>
<feature type="compositionally biased region" description="Basic and acidic residues" evidence="15">
    <location>
        <begin position="137"/>
        <end position="147"/>
    </location>
</feature>
<evidence type="ECO:0000256" key="10">
    <source>
        <dbReference type="ARBA" id="ARBA00023017"/>
    </source>
</evidence>
<evidence type="ECO:0000313" key="17">
    <source>
        <dbReference type="Proteomes" id="UP000241769"/>
    </source>
</evidence>